<reference evidence="2 3" key="1">
    <citation type="journal article" date="2011" name="J. Gen. Appl. Microbiol.">
        <title>Draft genome sequencing of the enigmatic yeast Saitoella complicata.</title>
        <authorList>
            <person name="Nishida H."/>
            <person name="Hamamoto M."/>
            <person name="Sugiyama J."/>
        </authorList>
    </citation>
    <scope>NUCLEOTIDE SEQUENCE [LARGE SCALE GENOMIC DNA]</scope>
    <source>
        <strain evidence="2 3">NRRL Y-17804</strain>
    </source>
</reference>
<accession>A0A0E9NS77</accession>
<evidence type="ECO:0000313" key="2">
    <source>
        <dbReference type="EMBL" id="GAO52623.1"/>
    </source>
</evidence>
<comment type="caution">
    <text evidence="2">The sequence shown here is derived from an EMBL/GenBank/DDBJ whole genome shotgun (WGS) entry which is preliminary data.</text>
</comment>
<feature type="region of interest" description="Disordered" evidence="1">
    <location>
        <begin position="280"/>
        <end position="351"/>
    </location>
</feature>
<name>A0A0E9NS77_SAICN</name>
<dbReference type="EMBL" id="BACD03000077">
    <property type="protein sequence ID" value="GAO52623.1"/>
    <property type="molecule type" value="Genomic_DNA"/>
</dbReference>
<sequence length="351" mass="39141">MSTAPGLSGVSNSKTATDNEIQTTPPQTQFPWDGVYERLLLDTIDDLIRDFPSATTFKRGECHKRFVLPSEKGVIHRRDKLVDCFLQEEVRTGGTASYSKFGGDVAEVKLLLCRVSRYVYQMHEGKDDWNDTQTLQFLRFVGNIVAKFGLAVLNMTRCKINTEQYKAWSVVVDNMNARELYASLPKALSVETIITRFQDLLKRIPPEAQAEYFKYLFPKGQTRAVYIRLHALRSEMEREGYWNHQNFQDPPSCPFTPIDPGSSRMTALVAALIRASIVTPSPASTPRVSSPLRRNAMLPEPSPKEDPESGAPAKTTRGGEDRPVARSSCGDAGPQVPPIFTTTPTVDPDAV</sequence>
<dbReference type="AlphaFoldDB" id="A0A0E9NS77"/>
<protein>
    <submittedName>
        <fullName evidence="2">Uncharacterized protein</fullName>
    </submittedName>
</protein>
<organism evidence="2 3">
    <name type="scientific">Saitoella complicata (strain BCRC 22490 / CBS 7301 / JCM 7358 / NBRC 10748 / NRRL Y-17804)</name>
    <dbReference type="NCBI Taxonomy" id="698492"/>
    <lineage>
        <taxon>Eukaryota</taxon>
        <taxon>Fungi</taxon>
        <taxon>Dikarya</taxon>
        <taxon>Ascomycota</taxon>
        <taxon>Taphrinomycotina</taxon>
        <taxon>Taphrinomycotina incertae sedis</taxon>
        <taxon>Saitoella</taxon>
    </lineage>
</organism>
<evidence type="ECO:0000256" key="1">
    <source>
        <dbReference type="SAM" id="MobiDB-lite"/>
    </source>
</evidence>
<gene>
    <name evidence="2" type="ORF">G7K_6696-t1</name>
</gene>
<feature type="region of interest" description="Disordered" evidence="1">
    <location>
        <begin position="1"/>
        <end position="30"/>
    </location>
</feature>
<reference evidence="2 3" key="3">
    <citation type="journal article" date="2015" name="Genome Announc.">
        <title>Draft Genome Sequence of the Archiascomycetous Yeast Saitoella complicata.</title>
        <authorList>
            <person name="Yamauchi K."/>
            <person name="Kondo S."/>
            <person name="Hamamoto M."/>
            <person name="Takahashi Y."/>
            <person name="Ogura Y."/>
            <person name="Hayashi T."/>
            <person name="Nishida H."/>
        </authorList>
    </citation>
    <scope>NUCLEOTIDE SEQUENCE [LARGE SCALE GENOMIC DNA]</scope>
    <source>
        <strain evidence="2 3">NRRL Y-17804</strain>
    </source>
</reference>
<keyword evidence="3" id="KW-1185">Reference proteome</keyword>
<dbReference type="Proteomes" id="UP000033140">
    <property type="component" value="Unassembled WGS sequence"/>
</dbReference>
<evidence type="ECO:0000313" key="3">
    <source>
        <dbReference type="Proteomes" id="UP000033140"/>
    </source>
</evidence>
<reference evidence="2 3" key="2">
    <citation type="journal article" date="2014" name="J. Gen. Appl. Microbiol.">
        <title>The early diverging ascomycetous budding yeast Saitoella complicata has three histone deacetylases belonging to the Clr6, Hos2, and Rpd3 lineages.</title>
        <authorList>
            <person name="Nishida H."/>
            <person name="Matsumoto T."/>
            <person name="Kondo S."/>
            <person name="Hamamoto M."/>
            <person name="Yoshikawa H."/>
        </authorList>
    </citation>
    <scope>NUCLEOTIDE SEQUENCE [LARGE SCALE GENOMIC DNA]</scope>
    <source>
        <strain evidence="2 3">NRRL Y-17804</strain>
    </source>
</reference>
<proteinExistence type="predicted"/>